<evidence type="ECO:0000256" key="8">
    <source>
        <dbReference type="ARBA" id="ARBA00022989"/>
    </source>
</evidence>
<name>A0A0A0F5N0_9GAMM</name>
<dbReference type="PROSITE" id="PS52015">
    <property type="entry name" value="TONB_CTD"/>
    <property type="match status" value="1"/>
</dbReference>
<dbReference type="eggNOG" id="COG0810">
    <property type="taxonomic scope" value="Bacteria"/>
</dbReference>
<dbReference type="AlphaFoldDB" id="A0A0A0F5N0"/>
<reference evidence="12 13" key="1">
    <citation type="journal article" date="2015" name="Stand. Genomic Sci.">
        <title>Genomic information of the arsenic-resistant bacterium Lysobacter arseniciresistens type strain ZS79(T) and comparison of Lysobacter draft genomes.</title>
        <authorList>
            <person name="Liu L."/>
            <person name="Zhang S."/>
            <person name="Luo M."/>
            <person name="Wang G."/>
        </authorList>
    </citation>
    <scope>NUCLEOTIDE SEQUENCE [LARGE SCALE GENOMIC DNA]</scope>
    <source>
        <strain evidence="12 13">ZS79</strain>
    </source>
</reference>
<dbReference type="Proteomes" id="UP000029989">
    <property type="component" value="Unassembled WGS sequence"/>
</dbReference>
<comment type="caution">
    <text evidence="12">The sequence shown here is derived from an EMBL/GenBank/DDBJ whole genome shotgun (WGS) entry which is preliminary data.</text>
</comment>
<evidence type="ECO:0000256" key="5">
    <source>
        <dbReference type="ARBA" id="ARBA00022519"/>
    </source>
</evidence>
<dbReference type="STRING" id="913325.N799_01125"/>
<dbReference type="SUPFAM" id="SSF74653">
    <property type="entry name" value="TolA/TonB C-terminal domain"/>
    <property type="match status" value="1"/>
</dbReference>
<keyword evidence="6" id="KW-0812">Transmembrane</keyword>
<dbReference type="InterPro" id="IPR051045">
    <property type="entry name" value="TonB-dependent_transducer"/>
</dbReference>
<evidence type="ECO:0000259" key="11">
    <source>
        <dbReference type="PROSITE" id="PS52015"/>
    </source>
</evidence>
<dbReference type="PANTHER" id="PTHR33446:SF2">
    <property type="entry name" value="PROTEIN TONB"/>
    <property type="match status" value="1"/>
</dbReference>
<evidence type="ECO:0000256" key="1">
    <source>
        <dbReference type="ARBA" id="ARBA00004383"/>
    </source>
</evidence>
<evidence type="ECO:0000256" key="4">
    <source>
        <dbReference type="ARBA" id="ARBA00022475"/>
    </source>
</evidence>
<dbReference type="EMBL" id="AVPT01000001">
    <property type="protein sequence ID" value="KGM57795.1"/>
    <property type="molecule type" value="Genomic_DNA"/>
</dbReference>
<evidence type="ECO:0000313" key="13">
    <source>
        <dbReference type="Proteomes" id="UP000029989"/>
    </source>
</evidence>
<keyword evidence="5" id="KW-0997">Cell inner membrane</keyword>
<keyword evidence="4" id="KW-1003">Cell membrane</keyword>
<keyword evidence="8" id="KW-1133">Transmembrane helix</keyword>
<dbReference type="InterPro" id="IPR006260">
    <property type="entry name" value="TonB/TolA_C"/>
</dbReference>
<keyword evidence="3" id="KW-0813">Transport</keyword>
<gene>
    <name evidence="12" type="ORF">N799_01125</name>
</gene>
<proteinExistence type="inferred from homology"/>
<keyword evidence="7" id="KW-0653">Protein transport</keyword>
<comment type="similarity">
    <text evidence="2">Belongs to the TonB family.</text>
</comment>
<comment type="subcellular location">
    <subcellularLocation>
        <location evidence="1">Cell inner membrane</location>
        <topology evidence="1">Single-pass membrane protein</topology>
        <orientation evidence="1">Periplasmic side</orientation>
    </subcellularLocation>
</comment>
<keyword evidence="13" id="KW-1185">Reference proteome</keyword>
<dbReference type="GO" id="GO:0031992">
    <property type="term" value="F:energy transducer activity"/>
    <property type="evidence" value="ECO:0007669"/>
    <property type="project" value="TreeGrafter"/>
</dbReference>
<accession>A0A0A0F5N0</accession>
<organism evidence="12 13">
    <name type="scientific">Lysobacter arseniciresistens ZS79</name>
    <dbReference type="NCBI Taxonomy" id="913325"/>
    <lineage>
        <taxon>Bacteria</taxon>
        <taxon>Pseudomonadati</taxon>
        <taxon>Pseudomonadota</taxon>
        <taxon>Gammaproteobacteria</taxon>
        <taxon>Lysobacterales</taxon>
        <taxon>Lysobacteraceae</taxon>
        <taxon>Novilysobacter</taxon>
    </lineage>
</organism>
<dbReference type="Pfam" id="PF03544">
    <property type="entry name" value="TonB_C"/>
    <property type="match status" value="1"/>
</dbReference>
<dbReference type="GO" id="GO:0098797">
    <property type="term" value="C:plasma membrane protein complex"/>
    <property type="evidence" value="ECO:0007669"/>
    <property type="project" value="TreeGrafter"/>
</dbReference>
<dbReference type="GO" id="GO:0055085">
    <property type="term" value="P:transmembrane transport"/>
    <property type="evidence" value="ECO:0007669"/>
    <property type="project" value="InterPro"/>
</dbReference>
<dbReference type="Gene3D" id="3.30.2420.10">
    <property type="entry name" value="TonB"/>
    <property type="match status" value="1"/>
</dbReference>
<keyword evidence="9" id="KW-0472">Membrane</keyword>
<evidence type="ECO:0000256" key="2">
    <source>
        <dbReference type="ARBA" id="ARBA00006555"/>
    </source>
</evidence>
<evidence type="ECO:0000313" key="12">
    <source>
        <dbReference type="EMBL" id="KGM57795.1"/>
    </source>
</evidence>
<protein>
    <recommendedName>
        <fullName evidence="11">TonB C-terminal domain-containing protein</fullName>
    </recommendedName>
</protein>
<evidence type="ECO:0000256" key="7">
    <source>
        <dbReference type="ARBA" id="ARBA00022927"/>
    </source>
</evidence>
<evidence type="ECO:0000256" key="9">
    <source>
        <dbReference type="ARBA" id="ARBA00023136"/>
    </source>
</evidence>
<dbReference type="NCBIfam" id="TIGR01352">
    <property type="entry name" value="tonB_Cterm"/>
    <property type="match status" value="1"/>
</dbReference>
<feature type="domain" description="TonB C-terminal" evidence="11">
    <location>
        <begin position="212"/>
        <end position="299"/>
    </location>
</feature>
<dbReference type="GO" id="GO:0015031">
    <property type="term" value="P:protein transport"/>
    <property type="evidence" value="ECO:0007669"/>
    <property type="project" value="UniProtKB-KW"/>
</dbReference>
<evidence type="ECO:0000256" key="3">
    <source>
        <dbReference type="ARBA" id="ARBA00022448"/>
    </source>
</evidence>
<dbReference type="OrthoDB" id="1628901at2"/>
<evidence type="ECO:0000256" key="6">
    <source>
        <dbReference type="ARBA" id="ARBA00022692"/>
    </source>
</evidence>
<evidence type="ECO:0000256" key="10">
    <source>
        <dbReference type="SAM" id="MobiDB-lite"/>
    </source>
</evidence>
<dbReference type="PANTHER" id="PTHR33446">
    <property type="entry name" value="PROTEIN TONB-RELATED"/>
    <property type="match status" value="1"/>
</dbReference>
<sequence length="299" mass="30086">MAVLLLSACGRSEPGDVAGVTDAAAPVVAAPPDDSTETLLARAVAAMQAGRITRPVGGSALDLLVTLHGREPGNAGVQAALVELQPYVLLAGERAIASGDLEDAERLVGALAMFNPDAVPLPRLRGGLEQLRREVALAAAGGGSPAAAVVADPGTVAATDQAPVATAVAMDPALPVAPGPVDVDADATAAVPDPAPAPPAAPTVAAPSPTPATDTPPVLVRDAIPEYPLSALRRGLSGRVRLGFTVRADGSVADVAVLAASPEGVFEEAAITAARRWRFEPRAAPVGTERALRFDLPRR</sequence>
<feature type="compositionally biased region" description="Low complexity" evidence="10">
    <location>
        <begin position="202"/>
        <end position="217"/>
    </location>
</feature>
<dbReference type="RefSeq" id="WP_052100906.1">
    <property type="nucleotide sequence ID" value="NZ_AVPT01000001.1"/>
</dbReference>
<feature type="region of interest" description="Disordered" evidence="10">
    <location>
        <begin position="188"/>
        <end position="217"/>
    </location>
</feature>
<dbReference type="InterPro" id="IPR037682">
    <property type="entry name" value="TonB_C"/>
</dbReference>